<dbReference type="PANTHER" id="PTHR38116">
    <property type="entry name" value="CHROMOSOME 7, WHOLE GENOME SHOTGUN SEQUENCE"/>
    <property type="match status" value="1"/>
</dbReference>
<sequence length="326" mass="36214">MPATRKTPENVPGTGDPDRKRVLNVLAQRRYRQRRREKMAALEAQNKGRCVELVSEESAQCAPGLTATWSDSSLEDPIAETNNAQQIHTFGLPMVDFGGDLLDMQLLEDFNNSCSPSSQSSSSDAITHSNPIQTTTPPPNLTFPLTADGAQLDIPVLSAMRAAMNISTALGLADIVWDPNYMHTFPTSTPLDNLPPNLHPTPAQLTIPHHPFLDALPWPSIREKLICMLAMPSGLRPPVARDDEPGSMGQGLAVLQLTTHLDDYRDGIRVHGNMVGWGDSSEMVEEAWEIGECFFRNWWWCIDEGAVRITNMRRRERGLRPLRMKG</sequence>
<dbReference type="Proteomes" id="UP001152607">
    <property type="component" value="Unassembled WGS sequence"/>
</dbReference>
<keyword evidence="3" id="KW-1185">Reference proteome</keyword>
<evidence type="ECO:0008006" key="4">
    <source>
        <dbReference type="Google" id="ProtNLM"/>
    </source>
</evidence>
<comment type="caution">
    <text evidence="2">The sequence shown here is derived from an EMBL/GenBank/DDBJ whole genome shotgun (WGS) entry which is preliminary data.</text>
</comment>
<dbReference type="PANTHER" id="PTHR38116:SF9">
    <property type="entry name" value="BZIP DOMAIN-CONTAINING PROTEIN"/>
    <property type="match status" value="1"/>
</dbReference>
<feature type="region of interest" description="Disordered" evidence="1">
    <location>
        <begin position="112"/>
        <end position="140"/>
    </location>
</feature>
<feature type="compositionally biased region" description="Polar residues" evidence="1">
    <location>
        <begin position="124"/>
        <end position="133"/>
    </location>
</feature>
<dbReference type="AlphaFoldDB" id="A0A9W4U962"/>
<dbReference type="EMBL" id="CAOQHR010000002">
    <property type="protein sequence ID" value="CAI6318710.1"/>
    <property type="molecule type" value="Genomic_DNA"/>
</dbReference>
<dbReference type="Pfam" id="PF11905">
    <property type="entry name" value="DUF3425"/>
    <property type="match status" value="1"/>
</dbReference>
<evidence type="ECO:0000313" key="2">
    <source>
        <dbReference type="EMBL" id="CAI6318710.1"/>
    </source>
</evidence>
<dbReference type="OrthoDB" id="5973539at2759"/>
<evidence type="ECO:0000313" key="3">
    <source>
        <dbReference type="Proteomes" id="UP001152607"/>
    </source>
</evidence>
<name>A0A9W4U962_9PLEO</name>
<feature type="region of interest" description="Disordered" evidence="1">
    <location>
        <begin position="1"/>
        <end position="20"/>
    </location>
</feature>
<gene>
    <name evidence="2" type="ORF">PDIGIT_LOCUS3509</name>
</gene>
<organism evidence="2 3">
    <name type="scientific">Periconia digitata</name>
    <dbReference type="NCBI Taxonomy" id="1303443"/>
    <lineage>
        <taxon>Eukaryota</taxon>
        <taxon>Fungi</taxon>
        <taxon>Dikarya</taxon>
        <taxon>Ascomycota</taxon>
        <taxon>Pezizomycotina</taxon>
        <taxon>Dothideomycetes</taxon>
        <taxon>Pleosporomycetidae</taxon>
        <taxon>Pleosporales</taxon>
        <taxon>Massarineae</taxon>
        <taxon>Periconiaceae</taxon>
        <taxon>Periconia</taxon>
    </lineage>
</organism>
<protein>
    <recommendedName>
        <fullName evidence="4">BZIP domain-containing protein</fullName>
    </recommendedName>
</protein>
<evidence type="ECO:0000256" key="1">
    <source>
        <dbReference type="SAM" id="MobiDB-lite"/>
    </source>
</evidence>
<proteinExistence type="predicted"/>
<feature type="compositionally biased region" description="Low complexity" evidence="1">
    <location>
        <begin position="113"/>
        <end position="123"/>
    </location>
</feature>
<reference evidence="2" key="1">
    <citation type="submission" date="2023-01" db="EMBL/GenBank/DDBJ databases">
        <authorList>
            <person name="Van Ghelder C."/>
            <person name="Rancurel C."/>
        </authorList>
    </citation>
    <scope>NUCLEOTIDE SEQUENCE</scope>
    <source>
        <strain evidence="2">CNCM I-4278</strain>
    </source>
</reference>
<accession>A0A9W4U962</accession>
<dbReference type="InterPro" id="IPR021833">
    <property type="entry name" value="DUF3425"/>
</dbReference>